<evidence type="ECO:0000256" key="1">
    <source>
        <dbReference type="SAM" id="MobiDB-lite"/>
    </source>
</evidence>
<protein>
    <submittedName>
        <fullName evidence="2">Uncharacterized protein</fullName>
    </submittedName>
</protein>
<accession>A0A1R2BG32</accession>
<keyword evidence="3" id="KW-1185">Reference proteome</keyword>
<feature type="compositionally biased region" description="Polar residues" evidence="1">
    <location>
        <begin position="32"/>
        <end position="46"/>
    </location>
</feature>
<feature type="compositionally biased region" description="Polar residues" evidence="1">
    <location>
        <begin position="1"/>
        <end position="23"/>
    </location>
</feature>
<evidence type="ECO:0000313" key="3">
    <source>
        <dbReference type="Proteomes" id="UP000187209"/>
    </source>
</evidence>
<dbReference type="Proteomes" id="UP000187209">
    <property type="component" value="Unassembled WGS sequence"/>
</dbReference>
<sequence length="149" mass="17501">MRQFKGSNTSDRPQTSRLRNSRSIFHRESTPDNRISSPQSQRNISLVNKHEKPPKVCVRYSSRRRNEPIPRFEPPYLFMRNGVTFLYTPGDTMPKRNSTISPFGTPLRGFKIKCRYDHGNMFAVHSADRLDISKPVMLRSYLNNRSKWK</sequence>
<dbReference type="AlphaFoldDB" id="A0A1R2BG32"/>
<organism evidence="2 3">
    <name type="scientific">Stentor coeruleus</name>
    <dbReference type="NCBI Taxonomy" id="5963"/>
    <lineage>
        <taxon>Eukaryota</taxon>
        <taxon>Sar</taxon>
        <taxon>Alveolata</taxon>
        <taxon>Ciliophora</taxon>
        <taxon>Postciliodesmatophora</taxon>
        <taxon>Heterotrichea</taxon>
        <taxon>Heterotrichida</taxon>
        <taxon>Stentoridae</taxon>
        <taxon>Stentor</taxon>
    </lineage>
</organism>
<name>A0A1R2BG32_9CILI</name>
<feature type="region of interest" description="Disordered" evidence="1">
    <location>
        <begin position="1"/>
        <end position="52"/>
    </location>
</feature>
<evidence type="ECO:0000313" key="2">
    <source>
        <dbReference type="EMBL" id="OMJ75704.1"/>
    </source>
</evidence>
<comment type="caution">
    <text evidence="2">The sequence shown here is derived from an EMBL/GenBank/DDBJ whole genome shotgun (WGS) entry which is preliminary data.</text>
</comment>
<reference evidence="2 3" key="1">
    <citation type="submission" date="2016-11" db="EMBL/GenBank/DDBJ databases">
        <title>The macronuclear genome of Stentor coeruleus: a giant cell with tiny introns.</title>
        <authorList>
            <person name="Slabodnick M."/>
            <person name="Ruby J.G."/>
            <person name="Reiff S.B."/>
            <person name="Swart E.C."/>
            <person name="Gosai S."/>
            <person name="Prabakaran S."/>
            <person name="Witkowska E."/>
            <person name="Larue G.E."/>
            <person name="Fisher S."/>
            <person name="Freeman R.M."/>
            <person name="Gunawardena J."/>
            <person name="Chu W."/>
            <person name="Stover N.A."/>
            <person name="Gregory B.D."/>
            <person name="Nowacki M."/>
            <person name="Derisi J."/>
            <person name="Roy S.W."/>
            <person name="Marshall W.F."/>
            <person name="Sood P."/>
        </authorList>
    </citation>
    <scope>NUCLEOTIDE SEQUENCE [LARGE SCALE GENOMIC DNA]</scope>
    <source>
        <strain evidence="2">WM001</strain>
    </source>
</reference>
<dbReference type="EMBL" id="MPUH01000674">
    <property type="protein sequence ID" value="OMJ75704.1"/>
    <property type="molecule type" value="Genomic_DNA"/>
</dbReference>
<proteinExistence type="predicted"/>
<gene>
    <name evidence="2" type="ORF">SteCoe_25112</name>
</gene>